<name>A0A0X9VF44_AMPCA</name>
<evidence type="ECO:0000256" key="2">
    <source>
        <dbReference type="ARBA" id="ARBA00022540"/>
    </source>
</evidence>
<reference evidence="8" key="1">
    <citation type="journal article" date="2015" name="BMC Evol. Biol.">
        <title>The alveolate translation initiation factor 4E family reveals a custom toolkit for translational control in core dinoflagellates.</title>
        <authorList>
            <person name="Jones G.D."/>
            <person name="Williams E.P."/>
            <person name="Place A.R."/>
            <person name="Jagus R."/>
            <person name="Bachvaroff T.R."/>
        </authorList>
    </citation>
    <scope>NUCLEOTIDE SEQUENCE</scope>
    <source>
        <strain evidence="8">NCMA 1314</strain>
    </source>
</reference>
<dbReference type="GO" id="GO:0000340">
    <property type="term" value="F:RNA 7-methylguanosine cap binding"/>
    <property type="evidence" value="ECO:0007669"/>
    <property type="project" value="TreeGrafter"/>
</dbReference>
<dbReference type="InterPro" id="IPR001040">
    <property type="entry name" value="TIF_eIF_4E"/>
</dbReference>
<evidence type="ECO:0000256" key="4">
    <source>
        <dbReference type="ARBA" id="ARBA00022884"/>
    </source>
</evidence>
<organism evidence="8">
    <name type="scientific">Amphidinium carterae</name>
    <name type="common">Dinoflagellate</name>
    <dbReference type="NCBI Taxonomy" id="2961"/>
    <lineage>
        <taxon>Eukaryota</taxon>
        <taxon>Sar</taxon>
        <taxon>Alveolata</taxon>
        <taxon>Dinophyceae</taxon>
        <taxon>Amphidiniales</taxon>
        <taxon>Amphidiniaceae</taxon>
        <taxon>Amphidinium</taxon>
    </lineage>
</organism>
<evidence type="ECO:0000256" key="1">
    <source>
        <dbReference type="ARBA" id="ARBA00009860"/>
    </source>
</evidence>
<keyword evidence="3" id="KW-0810">Translation regulation</keyword>
<evidence type="ECO:0000313" key="8">
    <source>
        <dbReference type="EMBL" id="AMA65229.1"/>
    </source>
</evidence>
<dbReference type="GO" id="GO:0006417">
    <property type="term" value="P:regulation of translation"/>
    <property type="evidence" value="ECO:0007669"/>
    <property type="project" value="UniProtKB-KW"/>
</dbReference>
<dbReference type="Gene3D" id="3.30.760.10">
    <property type="entry name" value="RNA Cap, Translation Initiation Factor Eif4e"/>
    <property type="match status" value="1"/>
</dbReference>
<keyword evidence="4 6" id="KW-0694">RNA-binding</keyword>
<dbReference type="GO" id="GO:0016281">
    <property type="term" value="C:eukaryotic translation initiation factor 4F complex"/>
    <property type="evidence" value="ECO:0007669"/>
    <property type="project" value="TreeGrafter"/>
</dbReference>
<evidence type="ECO:0000256" key="7">
    <source>
        <dbReference type="SAM" id="MobiDB-lite"/>
    </source>
</evidence>
<dbReference type="Pfam" id="PF01652">
    <property type="entry name" value="IF4E"/>
    <property type="match status" value="1"/>
</dbReference>
<proteinExistence type="evidence at transcript level"/>
<sequence length="244" mass="26466">MVYLSFNQFITAAEDLPGDSENAGEASGETLPLRHTWVVWQQLMASSGSKSITYSESTRQLATCDTVESFWSTWAQLPQPSELLTNRMVLSSGDGIGFHIVDAVMLFREGVTPQWEDPTNADGGHLQFQFKASIGGGRIDEYWNNVVLAVIGATLEPNEFITGVRLVDKLSAGAASSAGQNQRGDRGGNSTGHIRIEIWHSACDHKDVQALLSSAEQCIATRTLEGRTGGAPPKAEVKAHKRHQ</sequence>
<dbReference type="AlphaFoldDB" id="A0A0X9VF44"/>
<evidence type="ECO:0000256" key="6">
    <source>
        <dbReference type="RuleBase" id="RU004374"/>
    </source>
</evidence>
<dbReference type="PANTHER" id="PTHR11960:SF8">
    <property type="entry name" value="EUKARYOTIC TRANSLATION INITIATION FACTOR 4E1-RELATED"/>
    <property type="match status" value="1"/>
</dbReference>
<keyword evidence="2 6" id="KW-0396">Initiation factor</keyword>
<evidence type="ECO:0000256" key="3">
    <source>
        <dbReference type="ARBA" id="ARBA00022845"/>
    </source>
</evidence>
<evidence type="ECO:0000256" key="5">
    <source>
        <dbReference type="ARBA" id="ARBA00022917"/>
    </source>
</evidence>
<keyword evidence="5 6" id="KW-0648">Protein biosynthesis</keyword>
<gene>
    <name evidence="8" type="primary">eIF4E-1c</name>
</gene>
<dbReference type="PANTHER" id="PTHR11960">
    <property type="entry name" value="EUKARYOTIC TRANSLATION INITIATION FACTOR 4E RELATED"/>
    <property type="match status" value="1"/>
</dbReference>
<protein>
    <submittedName>
        <fullName evidence="8">eIF4E-1c</fullName>
    </submittedName>
</protein>
<comment type="similarity">
    <text evidence="1 6">Belongs to the eukaryotic initiation factor 4E family.</text>
</comment>
<dbReference type="InterPro" id="IPR023398">
    <property type="entry name" value="TIF_eIF4e-like"/>
</dbReference>
<feature type="region of interest" description="Disordered" evidence="7">
    <location>
        <begin position="223"/>
        <end position="244"/>
    </location>
</feature>
<dbReference type="GO" id="GO:0003743">
    <property type="term" value="F:translation initiation factor activity"/>
    <property type="evidence" value="ECO:0007669"/>
    <property type="project" value="UniProtKB-KW"/>
</dbReference>
<dbReference type="EMBL" id="KT429897">
    <property type="protein sequence ID" value="AMA65229.1"/>
    <property type="molecule type" value="mRNA"/>
</dbReference>
<dbReference type="SUPFAM" id="SSF55418">
    <property type="entry name" value="eIF4e-like"/>
    <property type="match status" value="1"/>
</dbReference>
<accession>A0A0X9VF44</accession>